<sequence>MAKKKFVGGFDQLLGNNSGNLEISVLPELKSFIPPLNEDEEKLLYESIKVEGIKEPIDVWINNDFGKNIIIDGHNRYRIATELNISFATTEHSFANIDEVKDWMLKKQLGRRNLSDANRTYLVGLLYNNRKTGQGKYDRSNDENIVNVAKDIAASTGMSERSIRNAGHFASGIEKLSDEFKGHILGGKAKVSKGDIQDLSKKEIDKLIENENDLIEVTSHYRKKKSKSNEELIGVNDAPDYHDEYEDVLKDIKKRLSKVNKTIAFSVLSDYLSAKYSKSDYSKLIESGFKIIRKENNEEASILFLDSDNKTWTHMDEKFTSIEERDKRFMKLLQDNNIIRG</sequence>
<name>A0AAE3SHM7_9BACT</name>
<dbReference type="Proteomes" id="UP001209229">
    <property type="component" value="Unassembled WGS sequence"/>
</dbReference>
<dbReference type="AlphaFoldDB" id="A0AAE3SHM7"/>
<dbReference type="RefSeq" id="WP_301192960.1">
    <property type="nucleotide sequence ID" value="NZ_JAPDPJ010000107.1"/>
</dbReference>
<keyword evidence="2" id="KW-1185">Reference proteome</keyword>
<dbReference type="SUPFAM" id="SSF110849">
    <property type="entry name" value="ParB/Sulfiredoxin"/>
    <property type="match status" value="1"/>
</dbReference>
<evidence type="ECO:0000313" key="2">
    <source>
        <dbReference type="Proteomes" id="UP001209229"/>
    </source>
</evidence>
<gene>
    <name evidence="1" type="ORF">OM075_23290</name>
</gene>
<protein>
    <recommendedName>
        <fullName evidence="3">ParB/Sulfiredoxin domain-containing protein</fullName>
    </recommendedName>
</protein>
<organism evidence="1 2">
    <name type="scientific">Plebeiibacterium sediminum</name>
    <dbReference type="NCBI Taxonomy" id="2992112"/>
    <lineage>
        <taxon>Bacteria</taxon>
        <taxon>Pseudomonadati</taxon>
        <taxon>Bacteroidota</taxon>
        <taxon>Bacteroidia</taxon>
        <taxon>Marinilabiliales</taxon>
        <taxon>Marinilabiliaceae</taxon>
        <taxon>Plebeiibacterium</taxon>
    </lineage>
</organism>
<proteinExistence type="predicted"/>
<evidence type="ECO:0000313" key="1">
    <source>
        <dbReference type="EMBL" id="MCW3789407.1"/>
    </source>
</evidence>
<dbReference type="Gene3D" id="3.90.1530.10">
    <property type="entry name" value="Conserved hypothetical protein from pyrococcus furiosus pfu- 392566-001, ParB domain"/>
    <property type="match status" value="1"/>
</dbReference>
<comment type="caution">
    <text evidence="1">The sequence shown here is derived from an EMBL/GenBank/DDBJ whole genome shotgun (WGS) entry which is preliminary data.</text>
</comment>
<dbReference type="InterPro" id="IPR036086">
    <property type="entry name" value="ParB/Sulfiredoxin_sf"/>
</dbReference>
<accession>A0AAE3SHM7</accession>
<dbReference type="EMBL" id="JAPDPJ010000107">
    <property type="protein sequence ID" value="MCW3789407.1"/>
    <property type="molecule type" value="Genomic_DNA"/>
</dbReference>
<reference evidence="1" key="1">
    <citation type="submission" date="2022-10" db="EMBL/GenBank/DDBJ databases">
        <authorList>
            <person name="Yu W.X."/>
        </authorList>
    </citation>
    <scope>NUCLEOTIDE SEQUENCE</scope>
    <source>
        <strain evidence="1">AAT</strain>
    </source>
</reference>
<evidence type="ECO:0008006" key="3">
    <source>
        <dbReference type="Google" id="ProtNLM"/>
    </source>
</evidence>